<reference evidence="1" key="1">
    <citation type="submission" date="2015-01" db="EMBL/GenBank/DDBJ databases">
        <authorList>
            <person name="Durling Mikael"/>
        </authorList>
    </citation>
    <scope>NUCLEOTIDE SEQUENCE</scope>
</reference>
<protein>
    <submittedName>
        <fullName evidence="1">Uncharacterized protein</fullName>
    </submittedName>
</protein>
<dbReference type="PANTHER" id="PTHR10695:SF46">
    <property type="entry name" value="BIFUNCTIONAL COENZYME A SYNTHASE-RELATED"/>
    <property type="match status" value="1"/>
</dbReference>
<accession>A0A0B7JWP9</accession>
<evidence type="ECO:0000313" key="1">
    <source>
        <dbReference type="EMBL" id="CEO47702.1"/>
    </source>
</evidence>
<dbReference type="GO" id="GO:0015937">
    <property type="term" value="P:coenzyme A biosynthetic process"/>
    <property type="evidence" value="ECO:0007669"/>
    <property type="project" value="TreeGrafter"/>
</dbReference>
<gene>
    <name evidence="1" type="ORF">BN869_000003757_1</name>
</gene>
<dbReference type="SUPFAM" id="SSF52374">
    <property type="entry name" value="Nucleotidylyl transferase"/>
    <property type="match status" value="1"/>
</dbReference>
<dbReference type="EMBL" id="CDPU01000008">
    <property type="protein sequence ID" value="CEO47702.1"/>
    <property type="molecule type" value="Genomic_DNA"/>
</dbReference>
<proteinExistence type="predicted"/>
<organism evidence="1">
    <name type="scientific">Bionectria ochroleuca</name>
    <name type="common">Gliocladium roseum</name>
    <dbReference type="NCBI Taxonomy" id="29856"/>
    <lineage>
        <taxon>Eukaryota</taxon>
        <taxon>Fungi</taxon>
        <taxon>Dikarya</taxon>
        <taxon>Ascomycota</taxon>
        <taxon>Pezizomycotina</taxon>
        <taxon>Sordariomycetes</taxon>
        <taxon>Hypocreomycetidae</taxon>
        <taxon>Hypocreales</taxon>
        <taxon>Bionectriaceae</taxon>
        <taxon>Clonostachys</taxon>
    </lineage>
</organism>
<dbReference type="InterPro" id="IPR014729">
    <property type="entry name" value="Rossmann-like_a/b/a_fold"/>
</dbReference>
<dbReference type="AlphaFoldDB" id="A0A0B7JWP9"/>
<dbReference type="Gene3D" id="3.40.50.620">
    <property type="entry name" value="HUPs"/>
    <property type="match status" value="1"/>
</dbReference>
<sequence length="386" mass="42632">MAPSIPKPSTQRPSLLLLCSPPSPPNRHSIHAAYHAPISEALARVPDAPYLTVVLAAPFVPLKWTYLQSLLAGLYSLVASITDADVRIVLVDHVRGRDYPPDRIVPFNDTTIPDLGTYAAQKHRYQYLLHPSTEGSYELLATYLRVAERYETVLQKQIIPLPGGLSLSTEYLVDTTAPAAEVTQRYRGVCLGGTFDHLHPGHKLLLHASTLLLKLPRNDEPPATLIVGISGDALLKNKKFASELESWPYRASSVFSFLSTILSSPAPEVEDREYGDNEELHAKFCDERLDICFANIVDVFGPTITVEDVQAIALSGETRGGGTSINECRVEKGWNPLVVFEIDVLDATLDDTDAEEARKPDDFSAKISSTEIRKRRAELKLQKSDH</sequence>
<dbReference type="PANTHER" id="PTHR10695">
    <property type="entry name" value="DEPHOSPHO-COA KINASE-RELATED"/>
    <property type="match status" value="1"/>
</dbReference>
<dbReference type="GO" id="GO:0004140">
    <property type="term" value="F:dephospho-CoA kinase activity"/>
    <property type="evidence" value="ECO:0007669"/>
    <property type="project" value="TreeGrafter"/>
</dbReference>
<name>A0A0B7JWP9_BIOOC</name>